<evidence type="ECO:0000256" key="5">
    <source>
        <dbReference type="ARBA" id="ARBA00022989"/>
    </source>
</evidence>
<sequence>MSTHSSHVKEAVAEKSPHDVEHLPVEGVEDDIVEFEEKKDLKRGLKQRHIQMIALAGTIGTGLFLGSGQAIAEGGPAGALMGYTFVGCLVSCVCISIAEMAALVPLSGAIVRHAEYFFDPALSFAQGWNTIYGSMVGLPAEITATAVLMEFWVSVNSAVWITVFGLCLFASNLCLVKIYGELEFSFAMLKIILIVGLILMGIIVSAGGGPDGTVYGFKYWHDPGPFVQYLSIKGSLGRFCGFWTTFSNAAYAYSGVESIPTAAAETRNPRRNIPKAAKRIFIRVAIFYIVSIFVVTLLVASNDPDLLKSTGTGTAAESPFVIAATNAGIPVIPHIVNAVVLTSAWSSGNSGMLGGSRALYGIAREGHAPKVFLRVNRFGIPYVAVCFIGVFVSLGYLSCGSNSAAEVFGWLQDLVSAATFVNWIIICLVYLRFYYGLRAQGIDRKELPWAAPFQPYAAWIGLISFSILFLTAGFAVFIHGEWDTEVFFSAYFNMPLIFALYFGYKIVKRTKLVRYEDMPFQHFLQLARDNPEPPETPLKGWNKLQILWS</sequence>
<feature type="transmembrane region" description="Helical" evidence="7">
    <location>
        <begin position="486"/>
        <end position="504"/>
    </location>
</feature>
<feature type="transmembrane region" description="Helical" evidence="7">
    <location>
        <begin position="417"/>
        <end position="435"/>
    </location>
</feature>
<evidence type="ECO:0000313" key="9">
    <source>
        <dbReference type="EMBL" id="KIY46030.1"/>
    </source>
</evidence>
<keyword evidence="10" id="KW-1185">Reference proteome</keyword>
<feature type="transmembrane region" description="Helical" evidence="7">
    <location>
        <begin position="158"/>
        <end position="180"/>
    </location>
</feature>
<keyword evidence="3 7" id="KW-0812">Transmembrane</keyword>
<dbReference type="InterPro" id="IPR050524">
    <property type="entry name" value="APC_YAT"/>
</dbReference>
<feature type="transmembrane region" description="Helical" evidence="7">
    <location>
        <begin position="226"/>
        <end position="246"/>
    </location>
</feature>
<keyword evidence="2" id="KW-0813">Transport</keyword>
<keyword evidence="6 7" id="KW-0472">Membrane</keyword>
<dbReference type="PANTHER" id="PTHR43341">
    <property type="entry name" value="AMINO ACID PERMEASE"/>
    <property type="match status" value="1"/>
</dbReference>
<evidence type="ECO:0000256" key="6">
    <source>
        <dbReference type="ARBA" id="ARBA00023136"/>
    </source>
</evidence>
<dbReference type="AlphaFoldDB" id="A0A0D7A5N3"/>
<name>A0A0D7A5N3_9AGAR</name>
<evidence type="ECO:0000256" key="3">
    <source>
        <dbReference type="ARBA" id="ARBA00022692"/>
    </source>
</evidence>
<evidence type="ECO:0000256" key="4">
    <source>
        <dbReference type="ARBA" id="ARBA00022970"/>
    </source>
</evidence>
<comment type="subcellular location">
    <subcellularLocation>
        <location evidence="1">Membrane</location>
        <topology evidence="1">Multi-pass membrane protein</topology>
    </subcellularLocation>
</comment>
<dbReference type="EMBL" id="KN882043">
    <property type="protein sequence ID" value="KIY46030.1"/>
    <property type="molecule type" value="Genomic_DNA"/>
</dbReference>
<dbReference type="Gene3D" id="1.20.1740.10">
    <property type="entry name" value="Amino acid/polyamine transporter I"/>
    <property type="match status" value="1"/>
</dbReference>
<feature type="domain" description="Amino acid permease/ SLC12A" evidence="8">
    <location>
        <begin position="49"/>
        <end position="512"/>
    </location>
</feature>
<evidence type="ECO:0000256" key="2">
    <source>
        <dbReference type="ARBA" id="ARBA00022448"/>
    </source>
</evidence>
<gene>
    <name evidence="9" type="ORF">FISHEDRAFT_66535</name>
</gene>
<feature type="transmembrane region" description="Helical" evidence="7">
    <location>
        <begin position="84"/>
        <end position="111"/>
    </location>
</feature>
<feature type="transmembrane region" description="Helical" evidence="7">
    <location>
        <begin position="131"/>
        <end position="152"/>
    </location>
</feature>
<evidence type="ECO:0000256" key="7">
    <source>
        <dbReference type="SAM" id="Phobius"/>
    </source>
</evidence>
<dbReference type="GO" id="GO:0015171">
    <property type="term" value="F:amino acid transmembrane transporter activity"/>
    <property type="evidence" value="ECO:0007669"/>
    <property type="project" value="TreeGrafter"/>
</dbReference>
<reference evidence="9 10" key="1">
    <citation type="journal article" date="2015" name="Fungal Genet. Biol.">
        <title>Evolution of novel wood decay mechanisms in Agaricales revealed by the genome sequences of Fistulina hepatica and Cylindrobasidium torrendii.</title>
        <authorList>
            <person name="Floudas D."/>
            <person name="Held B.W."/>
            <person name="Riley R."/>
            <person name="Nagy L.G."/>
            <person name="Koehler G."/>
            <person name="Ransdell A.S."/>
            <person name="Younus H."/>
            <person name="Chow J."/>
            <person name="Chiniquy J."/>
            <person name="Lipzen A."/>
            <person name="Tritt A."/>
            <person name="Sun H."/>
            <person name="Haridas S."/>
            <person name="LaButti K."/>
            <person name="Ohm R.A."/>
            <person name="Kues U."/>
            <person name="Blanchette R.A."/>
            <person name="Grigoriev I.V."/>
            <person name="Minto R.E."/>
            <person name="Hibbett D.S."/>
        </authorList>
    </citation>
    <scope>NUCLEOTIDE SEQUENCE [LARGE SCALE GENOMIC DNA]</scope>
    <source>
        <strain evidence="9 10">ATCC 64428</strain>
    </source>
</reference>
<feature type="transmembrane region" description="Helical" evidence="7">
    <location>
        <begin position="456"/>
        <end position="480"/>
    </location>
</feature>
<feature type="transmembrane region" description="Helical" evidence="7">
    <location>
        <begin position="280"/>
        <end position="300"/>
    </location>
</feature>
<dbReference type="FunFam" id="1.20.1740.10:FF:000006">
    <property type="entry name" value="General amino acid permease"/>
    <property type="match status" value="1"/>
</dbReference>
<keyword evidence="4" id="KW-0029">Amino-acid transport</keyword>
<evidence type="ECO:0000259" key="8">
    <source>
        <dbReference type="Pfam" id="PF00324"/>
    </source>
</evidence>
<dbReference type="PANTHER" id="PTHR43341:SF18">
    <property type="entry name" value="AMINO ACID PERMEASE_ SLC12A DOMAIN-CONTAINING PROTEIN"/>
    <property type="match status" value="1"/>
</dbReference>
<feature type="transmembrane region" description="Helical" evidence="7">
    <location>
        <begin position="52"/>
        <end position="72"/>
    </location>
</feature>
<accession>A0A0D7A5N3</accession>
<evidence type="ECO:0000256" key="1">
    <source>
        <dbReference type="ARBA" id="ARBA00004141"/>
    </source>
</evidence>
<dbReference type="OrthoDB" id="10062876at2759"/>
<dbReference type="Pfam" id="PF00324">
    <property type="entry name" value="AA_permease"/>
    <property type="match status" value="1"/>
</dbReference>
<feature type="transmembrane region" description="Helical" evidence="7">
    <location>
        <begin position="320"/>
        <end position="342"/>
    </location>
</feature>
<keyword evidence="5 7" id="KW-1133">Transmembrane helix</keyword>
<organism evidence="9 10">
    <name type="scientific">Fistulina hepatica ATCC 64428</name>
    <dbReference type="NCBI Taxonomy" id="1128425"/>
    <lineage>
        <taxon>Eukaryota</taxon>
        <taxon>Fungi</taxon>
        <taxon>Dikarya</taxon>
        <taxon>Basidiomycota</taxon>
        <taxon>Agaricomycotina</taxon>
        <taxon>Agaricomycetes</taxon>
        <taxon>Agaricomycetidae</taxon>
        <taxon>Agaricales</taxon>
        <taxon>Fistulinaceae</taxon>
        <taxon>Fistulina</taxon>
    </lineage>
</organism>
<dbReference type="GO" id="GO:0016020">
    <property type="term" value="C:membrane"/>
    <property type="evidence" value="ECO:0007669"/>
    <property type="project" value="UniProtKB-SubCell"/>
</dbReference>
<evidence type="ECO:0000313" key="10">
    <source>
        <dbReference type="Proteomes" id="UP000054144"/>
    </source>
</evidence>
<protein>
    <submittedName>
        <fullName evidence="9">Amino acid permease-like protein</fullName>
    </submittedName>
</protein>
<feature type="transmembrane region" description="Helical" evidence="7">
    <location>
        <begin position="187"/>
        <end position="206"/>
    </location>
</feature>
<feature type="transmembrane region" description="Helical" evidence="7">
    <location>
        <begin position="379"/>
        <end position="397"/>
    </location>
</feature>
<dbReference type="PIRSF" id="PIRSF006060">
    <property type="entry name" value="AA_transporter"/>
    <property type="match status" value="1"/>
</dbReference>
<dbReference type="InterPro" id="IPR004841">
    <property type="entry name" value="AA-permease/SLC12A_dom"/>
</dbReference>
<proteinExistence type="predicted"/>
<dbReference type="Proteomes" id="UP000054144">
    <property type="component" value="Unassembled WGS sequence"/>
</dbReference>